<dbReference type="PANTHER" id="PTHR48083:SF13">
    <property type="entry name" value="ACYL-COA DEHYDROGENASE FAMILY MEMBER 11"/>
    <property type="match status" value="1"/>
</dbReference>
<dbReference type="InterPro" id="IPR009075">
    <property type="entry name" value="AcylCo_DH/oxidase_C"/>
</dbReference>
<feature type="domain" description="Acyl-CoA oxidase/dehydrogenase middle" evidence="10">
    <location>
        <begin position="136"/>
        <end position="236"/>
    </location>
</feature>
<feature type="compositionally biased region" description="Low complexity" evidence="8">
    <location>
        <begin position="492"/>
        <end position="504"/>
    </location>
</feature>
<evidence type="ECO:0000256" key="5">
    <source>
        <dbReference type="ARBA" id="ARBA00022827"/>
    </source>
</evidence>
<feature type="compositionally biased region" description="Low complexity" evidence="8">
    <location>
        <begin position="426"/>
        <end position="435"/>
    </location>
</feature>
<evidence type="ECO:0000256" key="4">
    <source>
        <dbReference type="ARBA" id="ARBA00022630"/>
    </source>
</evidence>
<dbReference type="GO" id="GO:0033539">
    <property type="term" value="P:fatty acid beta-oxidation using acyl-CoA dehydrogenase"/>
    <property type="evidence" value="ECO:0007669"/>
    <property type="project" value="TreeGrafter"/>
</dbReference>
<dbReference type="InterPro" id="IPR009100">
    <property type="entry name" value="AcylCoA_DH/oxidase_NM_dom_sf"/>
</dbReference>
<evidence type="ECO:0000313" key="13">
    <source>
        <dbReference type="Proteomes" id="UP000007517"/>
    </source>
</evidence>
<feature type="compositionally biased region" description="Basic residues" evidence="8">
    <location>
        <begin position="505"/>
        <end position="522"/>
    </location>
</feature>
<dbReference type="InterPro" id="IPR036250">
    <property type="entry name" value="AcylCo_DH-like_C"/>
</dbReference>
<evidence type="ECO:0000313" key="12">
    <source>
        <dbReference type="EMBL" id="CCG05663.1"/>
    </source>
</evidence>
<reference evidence="12 13" key="1">
    <citation type="journal article" date="2012" name="J. Bacteriol.">
        <title>Genome Sequence of Blastococcus saxobsidens DD2, a Stone-Inhabiting Bacterium.</title>
        <authorList>
            <person name="Chouaia B."/>
            <person name="Crotti E."/>
            <person name="Brusetti L."/>
            <person name="Daffonchio D."/>
            <person name="Essoussi I."/>
            <person name="Nouioui I."/>
            <person name="Sbissi I."/>
            <person name="Ghodhbane-Gtari F."/>
            <person name="Gtari M."/>
            <person name="Vacherie B."/>
            <person name="Barbe V."/>
            <person name="Medigue C."/>
            <person name="Gury J."/>
            <person name="Pujic P."/>
            <person name="Normand P."/>
        </authorList>
    </citation>
    <scope>NUCLEOTIDE SEQUENCE [LARGE SCALE GENOMIC DNA]</scope>
    <source>
        <strain evidence="12 13">DD2</strain>
    </source>
</reference>
<evidence type="ECO:0000259" key="11">
    <source>
        <dbReference type="Pfam" id="PF02771"/>
    </source>
</evidence>
<gene>
    <name evidence="12" type="ordered locus">BLASA_4879</name>
</gene>
<feature type="compositionally biased region" description="Basic residues" evidence="8">
    <location>
        <begin position="469"/>
        <end position="491"/>
    </location>
</feature>
<sequence length="556" mass="60874">MPVYELPSPSPRARELREAMVAFMREQVLPAETEYLAHRRAAGADDHEAPPIIEVLKDRARARGLWNLFLPAESGLTQLEYAPIAELSGWSLELAPEAINCAAPDTGNMELLHLLGTDEQKRGWLEPLLAGEIRSAFAMTEPDVASSDATNIATRIDRDSDEYVINGRKWWTSGTMDPRCAFFVLMGKTDPGAPPHRQQTMVLVPRDTPGVTVVRDYPVLGHHDQHGHAEVVFSQVRVPVTNVIGEEGGGFAAAQARLGPGRIHHCMRALGAAERALALMAARAKERVVFGRHLAEHGVVQQQIAESRLEIDQARLLCHHASHVIDTEGNKAARSLVAMAKVAVPRAATRVIDRAIQVHGGAGITDVTPLAAMYAWHRAMRIFDGPDEVHVRSIAKAELRREPELPPHLVTPCGRPPRRRQRAEPAEGALTGRRPSPSPRSRERPPRARSGSLPRRRGRAAGTGSPGGRTRRTARPALLRRGRRRCRRSPARSRAPGRPSSGARRASRPRAARSGRSPRRCTRGLPRPRCARAARRSGSRRGPGVPARTASGRSPP</sequence>
<dbReference type="EMBL" id="FO117623">
    <property type="protein sequence ID" value="CCG05663.1"/>
    <property type="molecule type" value="Genomic_DNA"/>
</dbReference>
<feature type="region of interest" description="Disordered" evidence="8">
    <location>
        <begin position="402"/>
        <end position="556"/>
    </location>
</feature>
<dbReference type="SUPFAM" id="SSF56645">
    <property type="entry name" value="Acyl-CoA dehydrogenase NM domain-like"/>
    <property type="match status" value="1"/>
</dbReference>
<keyword evidence="13" id="KW-1185">Reference proteome</keyword>
<dbReference type="Pfam" id="PF02770">
    <property type="entry name" value="Acyl-CoA_dh_M"/>
    <property type="match status" value="1"/>
</dbReference>
<dbReference type="KEGG" id="bsd:BLASA_4879"/>
<keyword evidence="5 7" id="KW-0274">FAD</keyword>
<proteinExistence type="inferred from homology"/>
<dbReference type="AlphaFoldDB" id="H6RU56"/>
<dbReference type="PANTHER" id="PTHR48083">
    <property type="entry name" value="MEDIUM-CHAIN SPECIFIC ACYL-COA DEHYDROGENASE, MITOCHONDRIAL-RELATED"/>
    <property type="match status" value="1"/>
</dbReference>
<dbReference type="GO" id="GO:0050660">
    <property type="term" value="F:flavin adenine dinucleotide binding"/>
    <property type="evidence" value="ECO:0007669"/>
    <property type="project" value="InterPro"/>
</dbReference>
<comment type="subunit">
    <text evidence="3">Homodimer.</text>
</comment>
<dbReference type="Proteomes" id="UP000007517">
    <property type="component" value="Chromosome"/>
</dbReference>
<dbReference type="SUPFAM" id="SSF47203">
    <property type="entry name" value="Acyl-CoA dehydrogenase C-terminal domain-like"/>
    <property type="match status" value="1"/>
</dbReference>
<protein>
    <submittedName>
        <fullName evidence="12">Putative acyl-CoA dehydrogenase (Modular protein)</fullName>
        <ecNumber evidence="12">1.3.99.-</ecNumber>
    </submittedName>
</protein>
<feature type="compositionally biased region" description="Basic residues" evidence="8">
    <location>
        <begin position="529"/>
        <end position="539"/>
    </location>
</feature>
<feature type="domain" description="Acyl-CoA dehydrogenase/oxidase N-terminal" evidence="11">
    <location>
        <begin position="12"/>
        <end position="132"/>
    </location>
</feature>
<evidence type="ECO:0000256" key="1">
    <source>
        <dbReference type="ARBA" id="ARBA00001974"/>
    </source>
</evidence>
<feature type="domain" description="Acyl-CoA dehydrogenase/oxidase C-terminal" evidence="9">
    <location>
        <begin position="248"/>
        <end position="397"/>
    </location>
</feature>
<evidence type="ECO:0000256" key="6">
    <source>
        <dbReference type="ARBA" id="ARBA00023002"/>
    </source>
</evidence>
<dbReference type="Gene3D" id="1.20.140.10">
    <property type="entry name" value="Butyryl-CoA Dehydrogenase, subunit A, domain 3"/>
    <property type="match status" value="1"/>
</dbReference>
<dbReference type="Gene3D" id="2.40.110.10">
    <property type="entry name" value="Butyryl-CoA Dehydrogenase, subunit A, domain 2"/>
    <property type="match status" value="1"/>
</dbReference>
<dbReference type="STRING" id="1146883.BLASA_4879"/>
<evidence type="ECO:0000256" key="3">
    <source>
        <dbReference type="ARBA" id="ARBA00011738"/>
    </source>
</evidence>
<keyword evidence="6 7" id="KW-0560">Oxidoreductase</keyword>
<name>H6RU56_BLASD</name>
<dbReference type="InterPro" id="IPR013786">
    <property type="entry name" value="AcylCoA_DH/ox_N"/>
</dbReference>
<evidence type="ECO:0000256" key="2">
    <source>
        <dbReference type="ARBA" id="ARBA00009347"/>
    </source>
</evidence>
<dbReference type="Gene3D" id="1.10.540.10">
    <property type="entry name" value="Acyl-CoA dehydrogenase/oxidase, N-terminal domain"/>
    <property type="match status" value="1"/>
</dbReference>
<evidence type="ECO:0000256" key="8">
    <source>
        <dbReference type="SAM" id="MobiDB-lite"/>
    </source>
</evidence>
<comment type="cofactor">
    <cofactor evidence="1 7">
        <name>FAD</name>
        <dbReference type="ChEBI" id="CHEBI:57692"/>
    </cofactor>
</comment>
<comment type="similarity">
    <text evidence="2 7">Belongs to the acyl-CoA dehydrogenase family.</text>
</comment>
<dbReference type="Pfam" id="PF02771">
    <property type="entry name" value="Acyl-CoA_dh_N"/>
    <property type="match status" value="1"/>
</dbReference>
<keyword evidence="4 7" id="KW-0285">Flavoprotein</keyword>
<evidence type="ECO:0000256" key="7">
    <source>
        <dbReference type="RuleBase" id="RU362125"/>
    </source>
</evidence>
<dbReference type="InterPro" id="IPR006091">
    <property type="entry name" value="Acyl-CoA_Oxase/DH_mid-dom"/>
</dbReference>
<reference evidence="13" key="2">
    <citation type="submission" date="2012-02" db="EMBL/GenBank/DDBJ databases">
        <title>Complete genome sequence of Blastococcus saxobsidens strain DD2.</title>
        <authorList>
            <person name="Genoscope."/>
        </authorList>
    </citation>
    <scope>NUCLEOTIDE SEQUENCE [LARGE SCALE GENOMIC DNA]</scope>
    <source>
        <strain evidence="13">DD2</strain>
    </source>
</reference>
<dbReference type="GO" id="GO:0003995">
    <property type="term" value="F:acyl-CoA dehydrogenase activity"/>
    <property type="evidence" value="ECO:0007669"/>
    <property type="project" value="TreeGrafter"/>
</dbReference>
<dbReference type="InterPro" id="IPR046373">
    <property type="entry name" value="Acyl-CoA_Oxase/DH_mid-dom_sf"/>
</dbReference>
<organism evidence="12 13">
    <name type="scientific">Blastococcus saxobsidens (strain DD2)</name>
    <dbReference type="NCBI Taxonomy" id="1146883"/>
    <lineage>
        <taxon>Bacteria</taxon>
        <taxon>Bacillati</taxon>
        <taxon>Actinomycetota</taxon>
        <taxon>Actinomycetes</taxon>
        <taxon>Geodermatophilales</taxon>
        <taxon>Geodermatophilaceae</taxon>
        <taxon>Blastococcus</taxon>
    </lineage>
</organism>
<dbReference type="InterPro" id="IPR050741">
    <property type="entry name" value="Acyl-CoA_dehydrogenase"/>
</dbReference>
<dbReference type="HOGENOM" id="CLU_018204_1_0_11"/>
<dbReference type="FunFam" id="2.40.110.10:FF:000002">
    <property type="entry name" value="Acyl-CoA dehydrogenase fadE12"/>
    <property type="match status" value="1"/>
</dbReference>
<dbReference type="InterPro" id="IPR037069">
    <property type="entry name" value="AcylCoA_DH/ox_N_sf"/>
</dbReference>
<accession>H6RU56</accession>
<evidence type="ECO:0000259" key="9">
    <source>
        <dbReference type="Pfam" id="PF00441"/>
    </source>
</evidence>
<dbReference type="Pfam" id="PF00441">
    <property type="entry name" value="Acyl-CoA_dh_1"/>
    <property type="match status" value="1"/>
</dbReference>
<dbReference type="EC" id="1.3.99.-" evidence="12"/>
<dbReference type="eggNOG" id="COG1960">
    <property type="taxonomic scope" value="Bacteria"/>
</dbReference>
<dbReference type="GO" id="GO:0005737">
    <property type="term" value="C:cytoplasm"/>
    <property type="evidence" value="ECO:0007669"/>
    <property type="project" value="TreeGrafter"/>
</dbReference>
<evidence type="ECO:0000259" key="10">
    <source>
        <dbReference type="Pfam" id="PF02770"/>
    </source>
</evidence>